<geneLocation type="plasmid" evidence="1 2">
    <name>p5</name>
</geneLocation>
<gene>
    <name evidence="1" type="ORF">CJD35_22045</name>
</gene>
<evidence type="ECO:0000313" key="2">
    <source>
        <dbReference type="Proteomes" id="UP000217141"/>
    </source>
</evidence>
<proteinExistence type="predicted"/>
<accession>A0A249N0M6</accession>
<dbReference type="KEGG" id="shyd:CJD35_22045"/>
<sequence>MHFARFGIAMKRSPGPNFDSRFYLARYPDVTAARMSALAHYLRHGRKEGRFPLPGMEQQDAAGTDVARTPDQISYPASAPPKRTGLAAWHRCLYATRAGTDGTTGRGNQRRRYV</sequence>
<dbReference type="EMBL" id="CP022751">
    <property type="protein sequence ID" value="ASY47148.1"/>
    <property type="molecule type" value="Genomic_DNA"/>
</dbReference>
<name>A0A249N0M6_SPHXE</name>
<dbReference type="AlphaFoldDB" id="A0A249N0M6"/>
<organism evidence="1 2">
    <name type="scientific">Sphingobium xenophagum</name>
    <dbReference type="NCBI Taxonomy" id="121428"/>
    <lineage>
        <taxon>Bacteria</taxon>
        <taxon>Pseudomonadati</taxon>
        <taxon>Pseudomonadota</taxon>
        <taxon>Alphaproteobacteria</taxon>
        <taxon>Sphingomonadales</taxon>
        <taxon>Sphingomonadaceae</taxon>
        <taxon>Sphingobium</taxon>
    </lineage>
</organism>
<keyword evidence="1" id="KW-0614">Plasmid</keyword>
<dbReference type="Proteomes" id="UP000217141">
    <property type="component" value="Plasmid p5"/>
</dbReference>
<evidence type="ECO:0000313" key="1">
    <source>
        <dbReference type="EMBL" id="ASY47148.1"/>
    </source>
</evidence>
<protein>
    <submittedName>
        <fullName evidence="1">Uncharacterized protein</fullName>
    </submittedName>
</protein>
<reference evidence="1 2" key="1">
    <citation type="submission" date="2017-08" db="EMBL/GenBank/DDBJ databases">
        <title>Whole Genome Sequence of Sphingobium hydrophobicum C1: Insights into Adaption to the Electronic-waste Contaminated Sediment.</title>
        <authorList>
            <person name="Song D."/>
            <person name="Chen X."/>
            <person name="Xu M."/>
        </authorList>
    </citation>
    <scope>NUCLEOTIDE SEQUENCE [LARGE SCALE GENOMIC DNA]</scope>
    <source>
        <strain evidence="1 2">C1</strain>
        <plasmid evidence="1 2">p5</plasmid>
    </source>
</reference>
<dbReference type="RefSeq" id="WP_095687580.1">
    <property type="nucleotide sequence ID" value="NZ_CP022751.1"/>
</dbReference>